<evidence type="ECO:0000256" key="14">
    <source>
        <dbReference type="PROSITE-ProRule" id="PRU10141"/>
    </source>
</evidence>
<keyword evidence="3" id="KW-0808">Transferase</keyword>
<dbReference type="EMBL" id="BPVZ01000121">
    <property type="protein sequence ID" value="GKV37261.1"/>
    <property type="molecule type" value="Genomic_DNA"/>
</dbReference>
<keyword evidence="9 14" id="KW-0067">ATP-binding</keyword>
<keyword evidence="2" id="KW-0723">Serine/threonine-protein kinase</keyword>
<dbReference type="PROSITE" id="PS00108">
    <property type="entry name" value="PROTEIN_KINASE_ST"/>
    <property type="match status" value="1"/>
</dbReference>
<evidence type="ECO:0000256" key="7">
    <source>
        <dbReference type="ARBA" id="ARBA00022741"/>
    </source>
</evidence>
<dbReference type="InterPro" id="IPR011009">
    <property type="entry name" value="Kinase-like_dom_sf"/>
</dbReference>
<evidence type="ECO:0000256" key="3">
    <source>
        <dbReference type="ARBA" id="ARBA00022679"/>
    </source>
</evidence>
<evidence type="ECO:0000259" key="17">
    <source>
        <dbReference type="PROSITE" id="PS50011"/>
    </source>
</evidence>
<dbReference type="Gene3D" id="1.10.510.10">
    <property type="entry name" value="Transferase(Phosphotransferase) domain 1"/>
    <property type="match status" value="1"/>
</dbReference>
<feature type="domain" description="Protein kinase" evidence="17">
    <location>
        <begin position="315"/>
        <end position="587"/>
    </location>
</feature>
<dbReference type="InterPro" id="IPR000719">
    <property type="entry name" value="Prot_kinase_dom"/>
</dbReference>
<evidence type="ECO:0000256" key="4">
    <source>
        <dbReference type="ARBA" id="ARBA00022692"/>
    </source>
</evidence>
<feature type="domain" description="Gnk2-homologous" evidence="18">
    <location>
        <begin position="26"/>
        <end position="127"/>
    </location>
</feature>
<reference evidence="19 20" key="1">
    <citation type="journal article" date="2021" name="Commun. Biol.">
        <title>The genome of Shorea leprosula (Dipterocarpaceae) highlights the ecological relevance of drought in aseasonal tropical rainforests.</title>
        <authorList>
            <person name="Ng K.K.S."/>
            <person name="Kobayashi M.J."/>
            <person name="Fawcett J.A."/>
            <person name="Hatakeyama M."/>
            <person name="Paape T."/>
            <person name="Ng C.H."/>
            <person name="Ang C.C."/>
            <person name="Tnah L.H."/>
            <person name="Lee C.T."/>
            <person name="Nishiyama T."/>
            <person name="Sese J."/>
            <person name="O'Brien M.J."/>
            <person name="Copetti D."/>
            <person name="Mohd Noor M.I."/>
            <person name="Ong R.C."/>
            <person name="Putra M."/>
            <person name="Sireger I.Z."/>
            <person name="Indrioko S."/>
            <person name="Kosugi Y."/>
            <person name="Izuno A."/>
            <person name="Isagi Y."/>
            <person name="Lee S.L."/>
            <person name="Shimizu K.K."/>
        </authorList>
    </citation>
    <scope>NUCLEOTIDE SEQUENCE [LARGE SCALE GENOMIC DNA]</scope>
    <source>
        <strain evidence="19">214</strain>
    </source>
</reference>
<dbReference type="CDD" id="cd23509">
    <property type="entry name" value="Gnk2-like"/>
    <property type="match status" value="2"/>
</dbReference>
<evidence type="ECO:0000256" key="12">
    <source>
        <dbReference type="ARBA" id="ARBA00023170"/>
    </source>
</evidence>
<evidence type="ECO:0008006" key="21">
    <source>
        <dbReference type="Google" id="ProtNLM"/>
    </source>
</evidence>
<keyword evidence="12" id="KW-0675">Receptor</keyword>
<evidence type="ECO:0000256" key="16">
    <source>
        <dbReference type="SAM" id="SignalP"/>
    </source>
</evidence>
<dbReference type="GO" id="GO:0016020">
    <property type="term" value="C:membrane"/>
    <property type="evidence" value="ECO:0007669"/>
    <property type="project" value="UniProtKB-SubCell"/>
</dbReference>
<feature type="domain" description="Gnk2-homologous" evidence="18">
    <location>
        <begin position="132"/>
        <end position="234"/>
    </location>
</feature>
<keyword evidence="10 15" id="KW-1133">Transmembrane helix</keyword>
<evidence type="ECO:0000256" key="5">
    <source>
        <dbReference type="ARBA" id="ARBA00022729"/>
    </source>
</evidence>
<evidence type="ECO:0000256" key="8">
    <source>
        <dbReference type="ARBA" id="ARBA00022777"/>
    </source>
</evidence>
<dbReference type="GO" id="GO:0005524">
    <property type="term" value="F:ATP binding"/>
    <property type="evidence" value="ECO:0007669"/>
    <property type="project" value="UniProtKB-UniRule"/>
</dbReference>
<dbReference type="AlphaFoldDB" id="A0AAV5LIS9"/>
<comment type="caution">
    <text evidence="19">The sequence shown here is derived from an EMBL/GenBank/DDBJ whole genome shotgun (WGS) entry which is preliminary data.</text>
</comment>
<proteinExistence type="predicted"/>
<dbReference type="InterPro" id="IPR038408">
    <property type="entry name" value="GNK2_sf"/>
</dbReference>
<keyword evidence="20" id="KW-1185">Reference proteome</keyword>
<evidence type="ECO:0000256" key="6">
    <source>
        <dbReference type="ARBA" id="ARBA00022737"/>
    </source>
</evidence>
<dbReference type="FunFam" id="3.30.430.20:FF:000015">
    <property type="entry name" value="Cysteine-rich receptor-like protein kinase 3"/>
    <property type="match status" value="1"/>
</dbReference>
<name>A0AAV5LIS9_9ROSI</name>
<accession>A0AAV5LIS9</accession>
<keyword evidence="5 16" id="KW-0732">Signal</keyword>
<dbReference type="PROSITE" id="PS51473">
    <property type="entry name" value="GNK2"/>
    <property type="match status" value="2"/>
</dbReference>
<dbReference type="FunFam" id="1.10.510.10:FF:000336">
    <property type="entry name" value="Cysteine-rich receptor-like protein kinase 2"/>
    <property type="match status" value="1"/>
</dbReference>
<dbReference type="Gene3D" id="3.30.430.20">
    <property type="entry name" value="Gnk2 domain, C-X8-C-X2-C motif"/>
    <property type="match status" value="2"/>
</dbReference>
<evidence type="ECO:0000259" key="18">
    <source>
        <dbReference type="PROSITE" id="PS51473"/>
    </source>
</evidence>
<evidence type="ECO:0000256" key="15">
    <source>
        <dbReference type="SAM" id="Phobius"/>
    </source>
</evidence>
<keyword evidence="6" id="KW-0677">Repeat</keyword>
<comment type="subcellular location">
    <subcellularLocation>
        <location evidence="1">Membrane</location>
        <topology evidence="1">Single-pass membrane protein</topology>
    </subcellularLocation>
</comment>
<evidence type="ECO:0000256" key="1">
    <source>
        <dbReference type="ARBA" id="ARBA00004167"/>
    </source>
</evidence>
<evidence type="ECO:0000313" key="19">
    <source>
        <dbReference type="EMBL" id="GKV37261.1"/>
    </source>
</evidence>
<keyword evidence="13" id="KW-0325">Glycoprotein</keyword>
<evidence type="ECO:0000256" key="2">
    <source>
        <dbReference type="ARBA" id="ARBA00022527"/>
    </source>
</evidence>
<feature type="transmembrane region" description="Helical" evidence="15">
    <location>
        <begin position="247"/>
        <end position="272"/>
    </location>
</feature>
<dbReference type="InterPro" id="IPR001245">
    <property type="entry name" value="Ser-Thr/Tyr_kinase_cat_dom"/>
</dbReference>
<evidence type="ECO:0000256" key="13">
    <source>
        <dbReference type="ARBA" id="ARBA00023180"/>
    </source>
</evidence>
<dbReference type="Pfam" id="PF07714">
    <property type="entry name" value="PK_Tyr_Ser-Thr"/>
    <property type="match status" value="1"/>
</dbReference>
<keyword evidence="4 15" id="KW-0812">Transmembrane</keyword>
<dbReference type="Pfam" id="PF01657">
    <property type="entry name" value="Stress-antifung"/>
    <property type="match status" value="2"/>
</dbReference>
<dbReference type="GO" id="GO:0004674">
    <property type="term" value="F:protein serine/threonine kinase activity"/>
    <property type="evidence" value="ECO:0007669"/>
    <property type="project" value="UniProtKB-KW"/>
</dbReference>
<keyword evidence="11 15" id="KW-0472">Membrane</keyword>
<dbReference type="Proteomes" id="UP001054252">
    <property type="component" value="Unassembled WGS sequence"/>
</dbReference>
<dbReference type="InterPro" id="IPR008271">
    <property type="entry name" value="Ser/Thr_kinase_AS"/>
</dbReference>
<feature type="signal peptide" evidence="16">
    <location>
        <begin position="1"/>
        <end position="22"/>
    </location>
</feature>
<evidence type="ECO:0000313" key="20">
    <source>
        <dbReference type="Proteomes" id="UP001054252"/>
    </source>
</evidence>
<keyword evidence="8" id="KW-0418">Kinase</keyword>
<dbReference type="SUPFAM" id="SSF56112">
    <property type="entry name" value="Protein kinase-like (PK-like)"/>
    <property type="match status" value="1"/>
</dbReference>
<dbReference type="PANTHER" id="PTHR47973">
    <property type="entry name" value="CYSTEINE-RICH RECEPTOR-LIKE PROTEIN KINASE 3"/>
    <property type="match status" value="1"/>
</dbReference>
<dbReference type="InterPro" id="IPR052059">
    <property type="entry name" value="CR_Ser/Thr_kinase"/>
</dbReference>
<dbReference type="SMART" id="SM00220">
    <property type="entry name" value="S_TKc"/>
    <property type="match status" value="1"/>
</dbReference>
<dbReference type="PROSITE" id="PS50011">
    <property type="entry name" value="PROTEIN_KINASE_DOM"/>
    <property type="match status" value="1"/>
</dbReference>
<protein>
    <recommendedName>
        <fullName evidence="21">Cysteine-rich receptor-like protein kinase 43</fullName>
    </recommendedName>
</protein>
<dbReference type="InterPro" id="IPR002902">
    <property type="entry name" value="GNK2"/>
</dbReference>
<keyword evidence="7 14" id="KW-0547">Nucleotide-binding</keyword>
<feature type="binding site" evidence="14">
    <location>
        <position position="350"/>
    </location>
    <ligand>
        <name>ATP</name>
        <dbReference type="ChEBI" id="CHEBI:30616"/>
    </ligand>
</feature>
<dbReference type="Gene3D" id="3.30.200.20">
    <property type="entry name" value="Phosphorylase Kinase, domain 1"/>
    <property type="match status" value="1"/>
</dbReference>
<organism evidence="19 20">
    <name type="scientific">Rubroshorea leprosula</name>
    <dbReference type="NCBI Taxonomy" id="152421"/>
    <lineage>
        <taxon>Eukaryota</taxon>
        <taxon>Viridiplantae</taxon>
        <taxon>Streptophyta</taxon>
        <taxon>Embryophyta</taxon>
        <taxon>Tracheophyta</taxon>
        <taxon>Spermatophyta</taxon>
        <taxon>Magnoliopsida</taxon>
        <taxon>eudicotyledons</taxon>
        <taxon>Gunneridae</taxon>
        <taxon>Pentapetalae</taxon>
        <taxon>rosids</taxon>
        <taxon>malvids</taxon>
        <taxon>Malvales</taxon>
        <taxon>Dipterocarpaceae</taxon>
        <taxon>Rubroshorea</taxon>
    </lineage>
</organism>
<sequence>MAASLSFLITLVFIFYLPLSHGDPMADIIARSCTDHKIHEVKDYFLQYAGTMDLMRRLMKLNKYAAAEAGDPPGRIYVFSQCMEDLHNEDCAQCFSRISTLLPGCFPKTGGRVYLDGCFIRADNYSFFGEIISDVDMKRCSNDVDTSDNFLELIRDVITKIVNKAPSNGGFAFYHKTKQDTTVCGMAQCWKTMDRKMCSECLADAANSAFHCLPSEEGRVLNTGCFLRYSNYVFGNDPDEYSTRDAIILYILYILAAVLICTLAIGVGFYLGRIAYRRRDDKYLKGDEMDFGELNQGMEFLQFKYSTLEKATDCFNEANKLGSGAFGKIFKGTLPDGREIAIKRLYAIGKSRSEEIHNEINVISRAQHKNLARFLGCCFTKIESFLVYEYLANKCLASALFDPERKKELDWKKRLGIIIGTAEGLEYLHKGCQVRIIHRDIKASNILLDLKYRPKIADFGLARFDKNSAVMNHVAGTFGYMAPECIANGRLTEKVDVYSFGVLVLEIISGINNTKLESDNSFETLVTNAWKHFHSDTTSRLIDECLTSEDVEEIKRVIQVGLLCTQETPSLRPSMTSVIQMLKHKDVELPIPTKPPFLYESIEFSFSFSSYPSQPLHTSDSCTRSHDIVNNPN</sequence>
<dbReference type="PROSITE" id="PS00107">
    <property type="entry name" value="PROTEIN_KINASE_ATP"/>
    <property type="match status" value="1"/>
</dbReference>
<evidence type="ECO:0000256" key="9">
    <source>
        <dbReference type="ARBA" id="ARBA00022840"/>
    </source>
</evidence>
<evidence type="ECO:0000256" key="11">
    <source>
        <dbReference type="ARBA" id="ARBA00023136"/>
    </source>
</evidence>
<feature type="chain" id="PRO_5043416859" description="Cysteine-rich receptor-like protein kinase 43" evidence="16">
    <location>
        <begin position="23"/>
        <end position="633"/>
    </location>
</feature>
<evidence type="ECO:0000256" key="10">
    <source>
        <dbReference type="ARBA" id="ARBA00022989"/>
    </source>
</evidence>
<gene>
    <name evidence="19" type="ORF">SLEP1_g45312</name>
</gene>
<dbReference type="InterPro" id="IPR017441">
    <property type="entry name" value="Protein_kinase_ATP_BS"/>
</dbReference>